<dbReference type="PIRSF" id="PIRSF015582">
    <property type="entry name" value="Cit_lyase_B"/>
    <property type="match status" value="1"/>
</dbReference>
<dbReference type="SUPFAM" id="SSF51621">
    <property type="entry name" value="Phosphoenolpyruvate/pyruvate domain"/>
    <property type="match status" value="1"/>
</dbReference>
<dbReference type="Pfam" id="PF03328">
    <property type="entry name" value="HpcH_HpaI"/>
    <property type="match status" value="1"/>
</dbReference>
<dbReference type="InterPro" id="IPR011206">
    <property type="entry name" value="Citrate_lyase_beta/mcl1/mcl2"/>
</dbReference>
<dbReference type="GO" id="GO:0016829">
    <property type="term" value="F:lyase activity"/>
    <property type="evidence" value="ECO:0007669"/>
    <property type="project" value="UniProtKB-KW"/>
</dbReference>
<keyword evidence="3" id="KW-0460">Magnesium</keyword>
<comment type="caution">
    <text evidence="5">The sequence shown here is derived from an EMBL/GenBank/DDBJ whole genome shotgun (WGS) entry which is preliminary data.</text>
</comment>
<keyword evidence="2" id="KW-0479">Metal-binding</keyword>
<evidence type="ECO:0000313" key="6">
    <source>
        <dbReference type="Proteomes" id="UP001597182"/>
    </source>
</evidence>
<dbReference type="InterPro" id="IPR005000">
    <property type="entry name" value="Aldolase/citrate-lyase_domain"/>
</dbReference>
<gene>
    <name evidence="5" type="ORF">ACFQ34_21025</name>
</gene>
<evidence type="ECO:0000256" key="3">
    <source>
        <dbReference type="ARBA" id="ARBA00022842"/>
    </source>
</evidence>
<evidence type="ECO:0000256" key="1">
    <source>
        <dbReference type="ARBA" id="ARBA00001946"/>
    </source>
</evidence>
<organism evidence="5 6">
    <name type="scientific">Pseudonocardia benzenivorans</name>
    <dbReference type="NCBI Taxonomy" id="228005"/>
    <lineage>
        <taxon>Bacteria</taxon>
        <taxon>Bacillati</taxon>
        <taxon>Actinomycetota</taxon>
        <taxon>Actinomycetes</taxon>
        <taxon>Pseudonocardiales</taxon>
        <taxon>Pseudonocardiaceae</taxon>
        <taxon>Pseudonocardia</taxon>
    </lineage>
</organism>
<accession>A0ABW3VMA6</accession>
<keyword evidence="6" id="KW-1185">Reference proteome</keyword>
<dbReference type="EMBL" id="JBHTMB010000171">
    <property type="protein sequence ID" value="MFD1235783.1"/>
    <property type="molecule type" value="Genomic_DNA"/>
</dbReference>
<dbReference type="PANTHER" id="PTHR32308">
    <property type="entry name" value="LYASE BETA SUBUNIT, PUTATIVE (AFU_ORTHOLOGUE AFUA_4G13030)-RELATED"/>
    <property type="match status" value="1"/>
</dbReference>
<keyword evidence="5" id="KW-0456">Lyase</keyword>
<proteinExistence type="predicted"/>
<reference evidence="6" key="1">
    <citation type="journal article" date="2019" name="Int. J. Syst. Evol. Microbiol.">
        <title>The Global Catalogue of Microorganisms (GCM) 10K type strain sequencing project: providing services to taxonomists for standard genome sequencing and annotation.</title>
        <authorList>
            <consortium name="The Broad Institute Genomics Platform"/>
            <consortium name="The Broad Institute Genome Sequencing Center for Infectious Disease"/>
            <person name="Wu L."/>
            <person name="Ma J."/>
        </authorList>
    </citation>
    <scope>NUCLEOTIDE SEQUENCE [LARGE SCALE GENOMIC DNA]</scope>
    <source>
        <strain evidence="6">CCUG 49018</strain>
    </source>
</reference>
<sequence length="285" mass="29474">MRPRSYLYVPGDREDRFARAAERGADALVFDLEDAVAAAAKDRARAAVARHLAALAPTGPGPQNWVRVDADRLDADVAAVTGPALAGVLLPKASVESLHRIDSLLADAERAAEMATGSVAVVPVVETAAGLLETAALARGPRVARLAIGEADLAAELGVVPGPDRAELAPHRAQLVVASAAARLAGPIAPVETDLTVSDDALVASTAALLRQGFRARTAVHPRQVPSINAAFTPSTDELDRARGIVETLESAGSGVAVDPRTGRMLDEAVVRSARDVLSRAATPR</sequence>
<name>A0ABW3VMA6_9PSEU</name>
<dbReference type="InterPro" id="IPR015813">
    <property type="entry name" value="Pyrv/PenolPyrv_kinase-like_dom"/>
</dbReference>
<evidence type="ECO:0000259" key="4">
    <source>
        <dbReference type="Pfam" id="PF03328"/>
    </source>
</evidence>
<protein>
    <submittedName>
        <fullName evidence="5">HpcH/HpaI aldolase/citrate lyase family protein</fullName>
    </submittedName>
</protein>
<dbReference type="InterPro" id="IPR040442">
    <property type="entry name" value="Pyrv_kinase-like_dom_sf"/>
</dbReference>
<feature type="domain" description="HpcH/HpaI aldolase/citrate lyase" evidence="4">
    <location>
        <begin position="4"/>
        <end position="184"/>
    </location>
</feature>
<comment type="cofactor">
    <cofactor evidence="1">
        <name>Mg(2+)</name>
        <dbReference type="ChEBI" id="CHEBI:18420"/>
    </cofactor>
</comment>
<dbReference type="PANTHER" id="PTHR32308:SF10">
    <property type="entry name" value="CITRATE LYASE SUBUNIT BETA"/>
    <property type="match status" value="1"/>
</dbReference>
<dbReference type="Proteomes" id="UP001597182">
    <property type="component" value="Unassembled WGS sequence"/>
</dbReference>
<dbReference type="RefSeq" id="WP_346091063.1">
    <property type="nucleotide sequence ID" value="NZ_BAABKS010000017.1"/>
</dbReference>
<evidence type="ECO:0000313" key="5">
    <source>
        <dbReference type="EMBL" id="MFD1235783.1"/>
    </source>
</evidence>
<evidence type="ECO:0000256" key="2">
    <source>
        <dbReference type="ARBA" id="ARBA00022723"/>
    </source>
</evidence>
<dbReference type="Gene3D" id="3.20.20.60">
    <property type="entry name" value="Phosphoenolpyruvate-binding domains"/>
    <property type="match status" value="1"/>
</dbReference>